<dbReference type="OrthoDB" id="5977743at2759"/>
<protein>
    <recommendedName>
        <fullName evidence="6">Calcineurin-like phosphoesterase domain-containing protein</fullName>
    </recommendedName>
</protein>
<evidence type="ECO:0000313" key="4">
    <source>
        <dbReference type="EMBL" id="KXT10922.1"/>
    </source>
</evidence>
<evidence type="ECO:0000256" key="1">
    <source>
        <dbReference type="ARBA" id="ARBA00023136"/>
    </source>
</evidence>
<feature type="region of interest" description="Disordered" evidence="2">
    <location>
        <begin position="692"/>
        <end position="723"/>
    </location>
</feature>
<organism evidence="4 5">
    <name type="scientific">Pseudocercospora musae</name>
    <dbReference type="NCBI Taxonomy" id="113226"/>
    <lineage>
        <taxon>Eukaryota</taxon>
        <taxon>Fungi</taxon>
        <taxon>Dikarya</taxon>
        <taxon>Ascomycota</taxon>
        <taxon>Pezizomycotina</taxon>
        <taxon>Dothideomycetes</taxon>
        <taxon>Dothideomycetidae</taxon>
        <taxon>Mycosphaerellales</taxon>
        <taxon>Mycosphaerellaceae</taxon>
        <taxon>Pseudocercospora</taxon>
    </lineage>
</organism>
<feature type="compositionally biased region" description="Basic and acidic residues" evidence="2">
    <location>
        <begin position="372"/>
        <end position="386"/>
    </location>
</feature>
<dbReference type="InterPro" id="IPR029052">
    <property type="entry name" value="Metallo-depent_PP-like"/>
</dbReference>
<dbReference type="InterPro" id="IPR033308">
    <property type="entry name" value="PGAP5/Cdc1/Ted1"/>
</dbReference>
<dbReference type="Proteomes" id="UP000073492">
    <property type="component" value="Unassembled WGS sequence"/>
</dbReference>
<dbReference type="GO" id="GO:0006506">
    <property type="term" value="P:GPI anchor biosynthetic process"/>
    <property type="evidence" value="ECO:0007669"/>
    <property type="project" value="InterPro"/>
</dbReference>
<keyword evidence="3" id="KW-1133">Transmembrane helix</keyword>
<sequence>MNDGVGMHLRYAVSSSRRRLTRRYPCLRHFSITSTTTLLTLIWLYVIWKGERGVFQDHISDCHWHKWEEWPDDAAPHHLVFVADPQLVDPHTYPGRPWPLSSLTESYTDMYMSRNFRLINEKLDPDSVVFLGDLFDGGREWATERARNLKTSQRQILINLAILDQAKKEGERVGSDGKTDLNVYKPGENGRWSKWKMRQWNSEYDRFSRIFYDTGQLYPHAERALFPVWDVPADPVSVENGAPNETAQHYAVGGTKARTVKMNLPGNHDLGIGAKVQVTVRDRFEARFGETNSVYVIGNHTFVSLDTPSLAAYDEFVQGGSVTEERRQQYRDIWKPADDFLDTLDVTGPKVVRNTLNQFYPGTYPSRGHYHTVHDPKDKVDDRPKEKVEKPRLPIILLSHIPFFRNPDIDCGKWRERGKAIPISAGYQYQNVLTPTLSNMIAKKVSRIGDIEHIFSGDDHDYCDISHRFNVGRWSEDSQKESVVMRAVREITVKSFSWAMGVRKPGFLLLSLWNPVDQKGKTIGTPLPTIKSQLCLLPDQLSIFINYARLLVLTIAVLFVRAVVCIGLRNKPTVDDEDSFEDVLSRRLYSSKYSSKKSQANGHPSGYATPIKANGEAKGRHRASSTSTSTANTTDNHLSVQRSYNARTRSVSPAGPNMFTHANSYATPNLQQEDNRPLIDKAGFYAQMRWQDPDESDEESHIGDYDSQGKAKRRAKSLPSGMGFSSRTVDNLAKVFRIRRWGAYGAMALWTSSIDRRPARKYSIARLIPQRTNLSFEHYTMFAISKLQKNYKIVHDTLVPRLAAAFLLWAALKKSTFERPQDSCI</sequence>
<evidence type="ECO:0000256" key="3">
    <source>
        <dbReference type="SAM" id="Phobius"/>
    </source>
</evidence>
<dbReference type="GO" id="GO:0005783">
    <property type="term" value="C:endoplasmic reticulum"/>
    <property type="evidence" value="ECO:0007669"/>
    <property type="project" value="TreeGrafter"/>
</dbReference>
<feature type="transmembrane region" description="Helical" evidence="3">
    <location>
        <begin position="26"/>
        <end position="48"/>
    </location>
</feature>
<evidence type="ECO:0000313" key="5">
    <source>
        <dbReference type="Proteomes" id="UP000073492"/>
    </source>
</evidence>
<dbReference type="SUPFAM" id="SSF56300">
    <property type="entry name" value="Metallo-dependent phosphatases"/>
    <property type="match status" value="1"/>
</dbReference>
<evidence type="ECO:0008006" key="6">
    <source>
        <dbReference type="Google" id="ProtNLM"/>
    </source>
</evidence>
<name>A0A139I8Q0_9PEZI</name>
<dbReference type="AlphaFoldDB" id="A0A139I8Q0"/>
<dbReference type="PANTHER" id="PTHR13315">
    <property type="entry name" value="METALLO PHOSPHOESTERASE RELATED"/>
    <property type="match status" value="1"/>
</dbReference>
<evidence type="ECO:0000256" key="2">
    <source>
        <dbReference type="SAM" id="MobiDB-lite"/>
    </source>
</evidence>
<keyword evidence="5" id="KW-1185">Reference proteome</keyword>
<reference evidence="4 5" key="1">
    <citation type="submission" date="2015-07" db="EMBL/GenBank/DDBJ databases">
        <title>Comparative genomics of the Sigatoka disease complex on banana suggests a link between parallel evolutionary changes in Pseudocercospora fijiensis and Pseudocercospora eumusae and increased virulence on the banana host.</title>
        <authorList>
            <person name="Chang T.-C."/>
            <person name="Salvucci A."/>
            <person name="Crous P.W."/>
            <person name="Stergiopoulos I."/>
        </authorList>
    </citation>
    <scope>NUCLEOTIDE SEQUENCE [LARGE SCALE GENOMIC DNA]</scope>
    <source>
        <strain evidence="4 5">CBS 116634</strain>
    </source>
</reference>
<feature type="region of interest" description="Disordered" evidence="2">
    <location>
        <begin position="594"/>
        <end position="642"/>
    </location>
</feature>
<accession>A0A139I8Q0</accession>
<feature type="compositionally biased region" description="Low complexity" evidence="2">
    <location>
        <begin position="624"/>
        <end position="634"/>
    </location>
</feature>
<gene>
    <name evidence="4" type="ORF">AC579_14</name>
</gene>
<dbReference type="EMBL" id="LFZO01000232">
    <property type="protein sequence ID" value="KXT10922.1"/>
    <property type="molecule type" value="Genomic_DNA"/>
</dbReference>
<dbReference type="GO" id="GO:0016020">
    <property type="term" value="C:membrane"/>
    <property type="evidence" value="ECO:0007669"/>
    <property type="project" value="GOC"/>
</dbReference>
<feature type="region of interest" description="Disordered" evidence="2">
    <location>
        <begin position="367"/>
        <end position="386"/>
    </location>
</feature>
<feature type="compositionally biased region" description="Basic and acidic residues" evidence="2">
    <location>
        <begin position="699"/>
        <end position="709"/>
    </location>
</feature>
<dbReference type="PANTHER" id="PTHR13315:SF4">
    <property type="entry name" value="METALLOPHOSPHOESTERASE, ISOFORM E"/>
    <property type="match status" value="1"/>
</dbReference>
<keyword evidence="3" id="KW-0812">Transmembrane</keyword>
<keyword evidence="1 3" id="KW-0472">Membrane</keyword>
<comment type="caution">
    <text evidence="4">The sequence shown here is derived from an EMBL/GenBank/DDBJ whole genome shotgun (WGS) entry which is preliminary data.</text>
</comment>
<proteinExistence type="predicted"/>